<dbReference type="CDD" id="cd24155">
    <property type="entry name" value="NUDIX_ADPRase"/>
    <property type="match status" value="1"/>
</dbReference>
<dbReference type="GO" id="GO:0019693">
    <property type="term" value="P:ribose phosphate metabolic process"/>
    <property type="evidence" value="ECO:0007669"/>
    <property type="project" value="TreeGrafter"/>
</dbReference>
<evidence type="ECO:0000256" key="3">
    <source>
        <dbReference type="ARBA" id="ARBA00012453"/>
    </source>
</evidence>
<evidence type="ECO:0000256" key="9">
    <source>
        <dbReference type="ARBA" id="ARBA00030162"/>
    </source>
</evidence>
<feature type="short sequence motif" description="Nudix box" evidence="14">
    <location>
        <begin position="93"/>
        <end position="115"/>
    </location>
</feature>
<dbReference type="PROSITE" id="PS51462">
    <property type="entry name" value="NUDIX"/>
    <property type="match status" value="1"/>
</dbReference>
<protein>
    <recommendedName>
        <fullName evidence="4">ADP-ribose pyrophosphatase</fullName>
        <ecNumber evidence="3">3.6.1.13</ecNumber>
    </recommendedName>
    <alternativeName>
        <fullName evidence="9">ADP-ribose diphosphatase</fullName>
    </alternativeName>
    <alternativeName>
        <fullName evidence="11">ADP-ribose phosphohydrolase</fullName>
    </alternativeName>
    <alternativeName>
        <fullName evidence="10">Adenosine diphosphoribose pyrophosphatase</fullName>
    </alternativeName>
</protein>
<dbReference type="PANTHER" id="PTHR11839">
    <property type="entry name" value="UDP/ADP-SUGAR PYROPHOSPHATASE"/>
    <property type="match status" value="1"/>
</dbReference>
<evidence type="ECO:0000313" key="17">
    <source>
        <dbReference type="Proteomes" id="UP000325302"/>
    </source>
</evidence>
<dbReference type="EMBL" id="SMRS01000001">
    <property type="protein sequence ID" value="KAA0876509.1"/>
    <property type="molecule type" value="Genomic_DNA"/>
</dbReference>
<dbReference type="SUPFAM" id="SSF55811">
    <property type="entry name" value="Nudix"/>
    <property type="match status" value="1"/>
</dbReference>
<feature type="binding site" evidence="13">
    <location>
        <position position="160"/>
    </location>
    <ligand>
        <name>Mg(2+)</name>
        <dbReference type="ChEBI" id="CHEBI:18420"/>
        <label>1</label>
    </ligand>
</feature>
<dbReference type="InterPro" id="IPR004385">
    <property type="entry name" value="NDP_pyrophosphatase"/>
</dbReference>
<evidence type="ECO:0000256" key="2">
    <source>
        <dbReference type="ARBA" id="ARBA00007482"/>
    </source>
</evidence>
<evidence type="ECO:0000256" key="12">
    <source>
        <dbReference type="ARBA" id="ARBA00049546"/>
    </source>
</evidence>
<dbReference type="NCBIfam" id="TIGR00052">
    <property type="entry name" value="nudix-type nucleoside diphosphatase, YffH/AdpP family"/>
    <property type="match status" value="1"/>
</dbReference>
<evidence type="ECO:0000256" key="14">
    <source>
        <dbReference type="PIRSR" id="PIRSR604385-3"/>
    </source>
</evidence>
<feature type="domain" description="Nudix hydrolase" evidence="15">
    <location>
        <begin position="51"/>
        <end position="194"/>
    </location>
</feature>
<feature type="binding site" evidence="13">
    <location>
        <position position="92"/>
    </location>
    <ligand>
        <name>Mg(2+)</name>
        <dbReference type="ChEBI" id="CHEBI:18420"/>
        <label>1</label>
    </ligand>
</feature>
<keyword evidence="5 13" id="KW-0479">Metal-binding</keyword>
<evidence type="ECO:0000256" key="7">
    <source>
        <dbReference type="ARBA" id="ARBA00022842"/>
    </source>
</evidence>
<evidence type="ECO:0000256" key="13">
    <source>
        <dbReference type="PIRSR" id="PIRSR604385-2"/>
    </source>
</evidence>
<evidence type="ECO:0000256" key="1">
    <source>
        <dbReference type="ARBA" id="ARBA00001946"/>
    </source>
</evidence>
<dbReference type="GO" id="GO:0019144">
    <property type="term" value="F:ADP-sugar diphosphatase activity"/>
    <property type="evidence" value="ECO:0007669"/>
    <property type="project" value="TreeGrafter"/>
</dbReference>
<keyword evidence="17" id="KW-1185">Reference proteome</keyword>
<dbReference type="EC" id="3.6.1.13" evidence="3"/>
<dbReference type="GO" id="GO:0005829">
    <property type="term" value="C:cytosol"/>
    <property type="evidence" value="ECO:0007669"/>
    <property type="project" value="TreeGrafter"/>
</dbReference>
<comment type="cofactor">
    <cofactor evidence="1 13">
        <name>Mg(2+)</name>
        <dbReference type="ChEBI" id="CHEBI:18420"/>
    </cofactor>
</comment>
<sequence>MTFWQPQLPTQEVSLEQEETLYQGFFRLSRLHLKHPTFQGGYLSVTREIFQRGHAVAVLLIDPWREALVLIEQFRAGALEAPGGPWLLELVAGMIEEDEALDQVASRETLEETGLQIDAVEPILGYLSSPGGSDEWIHLVYGFVDSTQAGEISGLIAEGEDIRVLTLPMLEVFQLLDQGVLNNGAIIIAVQWLRLHQERILAQGRTRLAPSNPER</sequence>
<proteinExistence type="inferred from homology"/>
<evidence type="ECO:0000256" key="10">
    <source>
        <dbReference type="ARBA" id="ARBA00030308"/>
    </source>
</evidence>
<comment type="catalytic activity">
    <reaction evidence="12">
        <text>ADP-D-ribose + H2O = D-ribose 5-phosphate + AMP + 2 H(+)</text>
        <dbReference type="Rhea" id="RHEA:10412"/>
        <dbReference type="ChEBI" id="CHEBI:15377"/>
        <dbReference type="ChEBI" id="CHEBI:15378"/>
        <dbReference type="ChEBI" id="CHEBI:57967"/>
        <dbReference type="ChEBI" id="CHEBI:78346"/>
        <dbReference type="ChEBI" id="CHEBI:456215"/>
        <dbReference type="EC" id="3.6.1.13"/>
    </reaction>
</comment>
<dbReference type="PROSITE" id="PS00893">
    <property type="entry name" value="NUDIX_BOX"/>
    <property type="match status" value="1"/>
</dbReference>
<evidence type="ECO:0000313" key="16">
    <source>
        <dbReference type="EMBL" id="KAA0876509.1"/>
    </source>
</evidence>
<dbReference type="InterPro" id="IPR020084">
    <property type="entry name" value="NUDIX_hydrolase_CS"/>
</dbReference>
<comment type="caution">
    <text evidence="16">The sequence shown here is derived from an EMBL/GenBank/DDBJ whole genome shotgun (WGS) entry which is preliminary data.</text>
</comment>
<reference evidence="16 17" key="1">
    <citation type="submission" date="2019-03" db="EMBL/GenBank/DDBJ databases">
        <title>Nitrincola sp. nov. isolated from an Indian soda lake.</title>
        <authorList>
            <person name="Joshi A."/>
            <person name="Thite S.V."/>
            <person name="Joseph N."/>
            <person name="Dhotre D."/>
            <person name="Moorthy M."/>
            <person name="Shouche Y.S."/>
        </authorList>
    </citation>
    <scope>NUCLEOTIDE SEQUENCE [LARGE SCALE GENOMIC DNA]</scope>
    <source>
        <strain evidence="16 17">MEB193</strain>
    </source>
</reference>
<evidence type="ECO:0000256" key="5">
    <source>
        <dbReference type="ARBA" id="ARBA00022723"/>
    </source>
</evidence>
<evidence type="ECO:0000259" key="15">
    <source>
        <dbReference type="PROSITE" id="PS51462"/>
    </source>
</evidence>
<dbReference type="RefSeq" id="WP_149389759.1">
    <property type="nucleotide sequence ID" value="NZ_SMRS01000001.1"/>
</dbReference>
<dbReference type="Pfam" id="PF00293">
    <property type="entry name" value="NUDIX"/>
    <property type="match status" value="1"/>
</dbReference>
<evidence type="ECO:0000256" key="11">
    <source>
        <dbReference type="ARBA" id="ARBA00033056"/>
    </source>
</evidence>
<dbReference type="Proteomes" id="UP000325302">
    <property type="component" value="Unassembled WGS sequence"/>
</dbReference>
<evidence type="ECO:0000256" key="6">
    <source>
        <dbReference type="ARBA" id="ARBA00022801"/>
    </source>
</evidence>
<dbReference type="GO" id="GO:0006753">
    <property type="term" value="P:nucleoside phosphate metabolic process"/>
    <property type="evidence" value="ECO:0007669"/>
    <property type="project" value="TreeGrafter"/>
</dbReference>
<keyword evidence="7 13" id="KW-0460">Magnesium</keyword>
<organism evidence="16 17">
    <name type="scientific">Nitrincola tapanii</name>
    <dbReference type="NCBI Taxonomy" id="1708751"/>
    <lineage>
        <taxon>Bacteria</taxon>
        <taxon>Pseudomonadati</taxon>
        <taxon>Pseudomonadota</taxon>
        <taxon>Gammaproteobacteria</taxon>
        <taxon>Oceanospirillales</taxon>
        <taxon>Oceanospirillaceae</taxon>
        <taxon>Nitrincola</taxon>
    </lineage>
</organism>
<feature type="binding site" evidence="13">
    <location>
        <position position="108"/>
    </location>
    <ligand>
        <name>Mg(2+)</name>
        <dbReference type="ChEBI" id="CHEBI:18420"/>
        <label>1</label>
    </ligand>
</feature>
<dbReference type="InterPro" id="IPR000086">
    <property type="entry name" value="NUDIX_hydrolase_dom"/>
</dbReference>
<keyword evidence="6" id="KW-0378">Hydrolase</keyword>
<evidence type="ECO:0000256" key="8">
    <source>
        <dbReference type="ARBA" id="ARBA00025164"/>
    </source>
</evidence>
<accession>A0A5A9W919</accession>
<dbReference type="OrthoDB" id="5292471at2"/>
<dbReference type="GO" id="GO:0047631">
    <property type="term" value="F:ADP-ribose diphosphatase activity"/>
    <property type="evidence" value="ECO:0007669"/>
    <property type="project" value="UniProtKB-EC"/>
</dbReference>
<dbReference type="Gene3D" id="3.90.79.10">
    <property type="entry name" value="Nucleoside Triphosphate Pyrophosphohydrolase"/>
    <property type="match status" value="1"/>
</dbReference>
<name>A0A5A9W919_9GAMM</name>
<dbReference type="PANTHER" id="PTHR11839:SF5">
    <property type="entry name" value="ADP-RIBOSE PYROPHOSPHATASE"/>
    <property type="match status" value="1"/>
</dbReference>
<dbReference type="InterPro" id="IPR015797">
    <property type="entry name" value="NUDIX_hydrolase-like_dom_sf"/>
</dbReference>
<dbReference type="AlphaFoldDB" id="A0A5A9W919"/>
<dbReference type="GO" id="GO:0046872">
    <property type="term" value="F:metal ion binding"/>
    <property type="evidence" value="ECO:0007669"/>
    <property type="project" value="UniProtKB-KW"/>
</dbReference>
<feature type="binding site" evidence="13">
    <location>
        <position position="112"/>
    </location>
    <ligand>
        <name>Mg(2+)</name>
        <dbReference type="ChEBI" id="CHEBI:18420"/>
        <label>1</label>
    </ligand>
</feature>
<evidence type="ECO:0000256" key="4">
    <source>
        <dbReference type="ARBA" id="ARBA00013297"/>
    </source>
</evidence>
<comment type="function">
    <text evidence="8">Acts on ADP-mannose and ADP-glucose as well as ADP-ribose. Prevents glycogen biosynthesis. The reaction catalyzed by this enzyme is a limiting step of the gluconeogenic process.</text>
</comment>
<comment type="similarity">
    <text evidence="2">Belongs to the Nudix hydrolase family. NudF subfamily.</text>
</comment>
<gene>
    <name evidence="16" type="ORF">E1H14_01945</name>
</gene>